<feature type="domain" description="PAS" evidence="1">
    <location>
        <begin position="30"/>
        <end position="85"/>
    </location>
</feature>
<dbReference type="Pfam" id="PF00563">
    <property type="entry name" value="EAL"/>
    <property type="match status" value="1"/>
</dbReference>
<feature type="domain" description="EAL" evidence="2">
    <location>
        <begin position="300"/>
        <end position="552"/>
    </location>
</feature>
<evidence type="ECO:0000313" key="4">
    <source>
        <dbReference type="Proteomes" id="UP000480684"/>
    </source>
</evidence>
<accession>A0A7C9USX8</accession>
<name>A0A7C9USX8_9PROT</name>
<gene>
    <name evidence="3" type="ORF">G4223_05840</name>
</gene>
<dbReference type="InterPro" id="IPR050706">
    <property type="entry name" value="Cyclic-di-GMP_PDE-like"/>
</dbReference>
<dbReference type="SUPFAM" id="SSF55785">
    <property type="entry name" value="PYP-like sensor domain (PAS domain)"/>
    <property type="match status" value="1"/>
</dbReference>
<dbReference type="PANTHER" id="PTHR33121">
    <property type="entry name" value="CYCLIC DI-GMP PHOSPHODIESTERASE PDEF"/>
    <property type="match status" value="1"/>
</dbReference>
<dbReference type="RefSeq" id="WP_163676341.1">
    <property type="nucleotide sequence ID" value="NZ_JAAIYP010000032.1"/>
</dbReference>
<dbReference type="Proteomes" id="UP000480684">
    <property type="component" value="Unassembled WGS sequence"/>
</dbReference>
<dbReference type="SUPFAM" id="SSF141868">
    <property type="entry name" value="EAL domain-like"/>
    <property type="match status" value="1"/>
</dbReference>
<dbReference type="InterPro" id="IPR001633">
    <property type="entry name" value="EAL_dom"/>
</dbReference>
<sequence length="568" mass="62017">MGGEDSTVVEKLKAQRDRFIAFAFAGADLLLEVGEDDVIAYSAGAGEALYGLSDADLTSKKLAEFIHPKDKKRFEESILKLRNTGRLDQMVITMTGASGAVSKLRMSGIRLPQFPSSYHLVLSHIPPVAAATPERQFGEVDHKARFIEMVQQRLNEGNRLGKDYTLTLVDFSNNDFSRMEQSTTQSFLSTVMDSLEEYSVRGASAGPLTSHSFGLVHDDKVPSTMVRQRMAALAERFAGKAGGGSGLKLHSATLDMDDSALSDEDITRAMTYIVNGFVRDSTQFAMKSLAEGAKLAIQDTLVRVKNFRAMVRGGEKLAFLYQPVVNLRTGAVLKYEAFSRITHNGAFFVPSQIIPFATEVGLIGEFDVIAVTKALNLLRSPGEVSTLATIAVNVSGHSLGNPAFYQSLFKILEQNRQVLGRLVLEITDAAEIYNLDEAKRLLSRIRRLGVRISLDDFGLGGSGFDLLRFLPVDFVKIDATIIQGGHDPRGRSVLKAVTSLCHDLGIVTVGECVEDSEMLQVLREVNIDYAQGYYFAQPTVDAAKRIKYFTEHVKVAGTAEPGLSVVAG</sequence>
<organism evidence="3 4">
    <name type="scientific">Magnetospirillum aberrantis SpK</name>
    <dbReference type="NCBI Taxonomy" id="908842"/>
    <lineage>
        <taxon>Bacteria</taxon>
        <taxon>Pseudomonadati</taxon>
        <taxon>Pseudomonadota</taxon>
        <taxon>Alphaproteobacteria</taxon>
        <taxon>Rhodospirillales</taxon>
        <taxon>Rhodospirillaceae</taxon>
        <taxon>Magnetospirillum</taxon>
    </lineage>
</organism>
<dbReference type="GO" id="GO:0071111">
    <property type="term" value="F:cyclic-guanylate-specific phosphodiesterase activity"/>
    <property type="evidence" value="ECO:0007669"/>
    <property type="project" value="InterPro"/>
</dbReference>
<reference evidence="3 4" key="1">
    <citation type="submission" date="2020-02" db="EMBL/GenBank/DDBJ databases">
        <authorList>
            <person name="Dziuba M."/>
            <person name="Kuznetsov B."/>
            <person name="Mardanov A."/>
            <person name="Ravin N."/>
            <person name="Grouzdev D."/>
        </authorList>
    </citation>
    <scope>NUCLEOTIDE SEQUENCE [LARGE SCALE GENOMIC DNA]</scope>
    <source>
        <strain evidence="3 4">SpK</strain>
    </source>
</reference>
<evidence type="ECO:0000259" key="2">
    <source>
        <dbReference type="PROSITE" id="PS50883"/>
    </source>
</evidence>
<keyword evidence="4" id="KW-1185">Reference proteome</keyword>
<dbReference type="EMBL" id="JAAIYP010000032">
    <property type="protein sequence ID" value="NFV79627.1"/>
    <property type="molecule type" value="Genomic_DNA"/>
</dbReference>
<dbReference type="InterPro" id="IPR035965">
    <property type="entry name" value="PAS-like_dom_sf"/>
</dbReference>
<dbReference type="CDD" id="cd00130">
    <property type="entry name" value="PAS"/>
    <property type="match status" value="1"/>
</dbReference>
<comment type="caution">
    <text evidence="3">The sequence shown here is derived from an EMBL/GenBank/DDBJ whole genome shotgun (WGS) entry which is preliminary data.</text>
</comment>
<dbReference type="InterPro" id="IPR035919">
    <property type="entry name" value="EAL_sf"/>
</dbReference>
<proteinExistence type="predicted"/>
<dbReference type="Gene3D" id="3.20.20.450">
    <property type="entry name" value="EAL domain"/>
    <property type="match status" value="1"/>
</dbReference>
<dbReference type="PROSITE" id="PS50112">
    <property type="entry name" value="PAS"/>
    <property type="match status" value="1"/>
</dbReference>
<dbReference type="AlphaFoldDB" id="A0A7C9USX8"/>
<evidence type="ECO:0000259" key="1">
    <source>
        <dbReference type="PROSITE" id="PS50112"/>
    </source>
</evidence>
<dbReference type="PROSITE" id="PS50883">
    <property type="entry name" value="EAL"/>
    <property type="match status" value="1"/>
</dbReference>
<dbReference type="InterPro" id="IPR000014">
    <property type="entry name" value="PAS"/>
</dbReference>
<dbReference type="Gene3D" id="3.30.450.20">
    <property type="entry name" value="PAS domain"/>
    <property type="match status" value="1"/>
</dbReference>
<evidence type="ECO:0000313" key="3">
    <source>
        <dbReference type="EMBL" id="NFV79627.1"/>
    </source>
</evidence>
<dbReference type="SMART" id="SM00052">
    <property type="entry name" value="EAL"/>
    <property type="match status" value="1"/>
</dbReference>
<protein>
    <submittedName>
        <fullName evidence="3">EAL domain-containing protein</fullName>
    </submittedName>
</protein>
<dbReference type="CDD" id="cd01948">
    <property type="entry name" value="EAL"/>
    <property type="match status" value="1"/>
</dbReference>
<dbReference type="PANTHER" id="PTHR33121:SF70">
    <property type="entry name" value="SIGNALING PROTEIN YKOW"/>
    <property type="match status" value="1"/>
</dbReference>